<evidence type="ECO:0000313" key="4">
    <source>
        <dbReference type="Proteomes" id="UP000652074"/>
    </source>
</evidence>
<dbReference type="SUPFAM" id="SSF56935">
    <property type="entry name" value="Porins"/>
    <property type="match status" value="1"/>
</dbReference>
<proteinExistence type="predicted"/>
<keyword evidence="2" id="KW-0732">Signal</keyword>
<dbReference type="EMBL" id="WTVR01000034">
    <property type="protein sequence ID" value="NMF90065.1"/>
    <property type="molecule type" value="Genomic_DNA"/>
</dbReference>
<feature type="chain" id="PRO_5045618133" description="Zinc-regulated TonB-dependent outer membrane receptor" evidence="2">
    <location>
        <begin position="22"/>
        <end position="466"/>
    </location>
</feature>
<dbReference type="RefSeq" id="WP_169207415.1">
    <property type="nucleotide sequence ID" value="NZ_CP059560.1"/>
</dbReference>
<name>A0ABX1MQ68_9RHOO</name>
<organism evidence="3 4">
    <name type="scientific">Aromatoleum petrolei</name>
    <dbReference type="NCBI Taxonomy" id="76116"/>
    <lineage>
        <taxon>Bacteria</taxon>
        <taxon>Pseudomonadati</taxon>
        <taxon>Pseudomonadota</taxon>
        <taxon>Betaproteobacteria</taxon>
        <taxon>Rhodocyclales</taxon>
        <taxon>Rhodocyclaceae</taxon>
        <taxon>Aromatoleum</taxon>
    </lineage>
</organism>
<keyword evidence="4" id="KW-1185">Reference proteome</keyword>
<evidence type="ECO:0008006" key="5">
    <source>
        <dbReference type="Google" id="ProtNLM"/>
    </source>
</evidence>
<feature type="coiled-coil region" evidence="1">
    <location>
        <begin position="31"/>
        <end position="65"/>
    </location>
</feature>
<evidence type="ECO:0000313" key="3">
    <source>
        <dbReference type="EMBL" id="NMF90065.1"/>
    </source>
</evidence>
<evidence type="ECO:0000256" key="2">
    <source>
        <dbReference type="SAM" id="SignalP"/>
    </source>
</evidence>
<reference evidence="3 4" key="1">
    <citation type="submission" date="2019-12" db="EMBL/GenBank/DDBJ databases">
        <title>Comparative genomics gives insights into the taxonomy of the Azoarcus-Aromatoleum group and reveals separate origins of nif in the plant-associated Azoarcus and non-plant-associated Aromatoleum sub-groups.</title>
        <authorList>
            <person name="Lafos M."/>
            <person name="Maluk M."/>
            <person name="Batista M."/>
            <person name="Junghare M."/>
            <person name="Carmona M."/>
            <person name="Faoro H."/>
            <person name="Cruz L.M."/>
            <person name="Battistoni F."/>
            <person name="De Souza E."/>
            <person name="Pedrosa F."/>
            <person name="Chen W.-M."/>
            <person name="Poole P.S."/>
            <person name="Dixon R.A."/>
            <person name="James E.K."/>
        </authorList>
    </citation>
    <scope>NUCLEOTIDE SEQUENCE [LARGE SCALE GENOMIC DNA]</scope>
    <source>
        <strain evidence="3 4">ToN1</strain>
    </source>
</reference>
<gene>
    <name evidence="3" type="ORF">GPA26_16480</name>
</gene>
<dbReference type="InterPro" id="IPR023614">
    <property type="entry name" value="Porin_dom_sf"/>
</dbReference>
<protein>
    <recommendedName>
        <fullName evidence="5">Zinc-regulated TonB-dependent outer membrane receptor</fullName>
    </recommendedName>
</protein>
<comment type="caution">
    <text evidence="3">The sequence shown here is derived from an EMBL/GenBank/DDBJ whole genome shotgun (WGS) entry which is preliminary data.</text>
</comment>
<dbReference type="Gene3D" id="2.40.160.10">
    <property type="entry name" value="Porin"/>
    <property type="match status" value="1"/>
</dbReference>
<accession>A0ABX1MQ68</accession>
<sequence length="466" mass="49707">MHKLLPASLALALATPHCALAESPSDLATLRQEIATMRAAYEARLEALETRLKAAEAAAANSATVPGATAASAAAVVASAPPPPAPVASGGGANAFNPAISLILSGLYTSTSRDPEHFAISGFQLPTDAEVGPGTRGLSLAETELGISANIDPWWRGSTAIALHPDNEVSVEEAYVQTTSLGHGASLKAGRFFSGIGYLNPQHAHTWDFVDNPLAYQALLGTQYGDDGVQLTWLAPIDQYLELGAELGRGRSFPGTDTSRNGAGMVALTAHTGGDIGASHSWRAGLSVLRAKAKDQELDAMNTAGNSVTNAFSGRTRVWVADAVWKWAPNGNATRTSFKLQGEYLRSTRDGDLVYDVDNVASAADYRAVQSGWYLQGIYQFMPGWRVGLRTEQLDPGSSRFGANAAALDLGNYRPRKNTLMFDYNPSEFSRVRLQFARDRSREGVTDNQFFIQYQMSLGAHGAHGY</sequence>
<keyword evidence="1" id="KW-0175">Coiled coil</keyword>
<evidence type="ECO:0000256" key="1">
    <source>
        <dbReference type="SAM" id="Coils"/>
    </source>
</evidence>
<dbReference type="Proteomes" id="UP000652074">
    <property type="component" value="Unassembled WGS sequence"/>
</dbReference>
<feature type="signal peptide" evidence="2">
    <location>
        <begin position="1"/>
        <end position="21"/>
    </location>
</feature>